<keyword evidence="3" id="KW-1185">Reference proteome</keyword>
<dbReference type="Proteomes" id="UP000828390">
    <property type="component" value="Unassembled WGS sequence"/>
</dbReference>
<evidence type="ECO:0000313" key="3">
    <source>
        <dbReference type="Proteomes" id="UP000828390"/>
    </source>
</evidence>
<dbReference type="InterPro" id="IPR028920">
    <property type="entry name" value="Tox-ART-HYD1_dom"/>
</dbReference>
<organism evidence="2 3">
    <name type="scientific">Dreissena polymorpha</name>
    <name type="common">Zebra mussel</name>
    <name type="synonym">Mytilus polymorpha</name>
    <dbReference type="NCBI Taxonomy" id="45954"/>
    <lineage>
        <taxon>Eukaryota</taxon>
        <taxon>Metazoa</taxon>
        <taxon>Spiralia</taxon>
        <taxon>Lophotrochozoa</taxon>
        <taxon>Mollusca</taxon>
        <taxon>Bivalvia</taxon>
        <taxon>Autobranchia</taxon>
        <taxon>Heteroconchia</taxon>
        <taxon>Euheterodonta</taxon>
        <taxon>Imparidentia</taxon>
        <taxon>Neoheterodontei</taxon>
        <taxon>Myida</taxon>
        <taxon>Dreissenoidea</taxon>
        <taxon>Dreissenidae</taxon>
        <taxon>Dreissena</taxon>
    </lineage>
</organism>
<accession>A0A9D4EAV1</accession>
<protein>
    <recommendedName>
        <fullName evidence="1">Tox-ART-HYD1 domain-containing protein</fullName>
    </recommendedName>
</protein>
<gene>
    <name evidence="2" type="ORF">DPMN_177232</name>
</gene>
<reference evidence="2" key="2">
    <citation type="submission" date="2020-11" db="EMBL/GenBank/DDBJ databases">
        <authorList>
            <person name="McCartney M.A."/>
            <person name="Auch B."/>
            <person name="Kono T."/>
            <person name="Mallez S."/>
            <person name="Becker A."/>
            <person name="Gohl D.M."/>
            <person name="Silverstein K.A.T."/>
            <person name="Koren S."/>
            <person name="Bechman K.B."/>
            <person name="Herman A."/>
            <person name="Abrahante J.E."/>
            <person name="Garbe J."/>
        </authorList>
    </citation>
    <scope>NUCLEOTIDE SEQUENCE</scope>
    <source>
        <strain evidence="2">Duluth1</strain>
        <tissue evidence="2">Whole animal</tissue>
    </source>
</reference>
<comment type="caution">
    <text evidence="2">The sequence shown here is derived from an EMBL/GenBank/DDBJ whole genome shotgun (WGS) entry which is preliminary data.</text>
</comment>
<dbReference type="AlphaFoldDB" id="A0A9D4EAV1"/>
<dbReference type="EMBL" id="JAIWYP010000009">
    <property type="protein sequence ID" value="KAH3775825.1"/>
    <property type="molecule type" value="Genomic_DNA"/>
</dbReference>
<name>A0A9D4EAV1_DREPO</name>
<evidence type="ECO:0000259" key="1">
    <source>
        <dbReference type="Pfam" id="PF15633"/>
    </source>
</evidence>
<dbReference type="Pfam" id="PF15633">
    <property type="entry name" value="Tox-ART-HYD1"/>
    <property type="match status" value="1"/>
</dbReference>
<reference evidence="2" key="1">
    <citation type="journal article" date="2019" name="bioRxiv">
        <title>The Genome of the Zebra Mussel, Dreissena polymorpha: A Resource for Invasive Species Research.</title>
        <authorList>
            <person name="McCartney M.A."/>
            <person name="Auch B."/>
            <person name="Kono T."/>
            <person name="Mallez S."/>
            <person name="Zhang Y."/>
            <person name="Obille A."/>
            <person name="Becker A."/>
            <person name="Abrahante J.E."/>
            <person name="Garbe J."/>
            <person name="Badalamenti J.P."/>
            <person name="Herman A."/>
            <person name="Mangelson H."/>
            <person name="Liachko I."/>
            <person name="Sullivan S."/>
            <person name="Sone E.D."/>
            <person name="Koren S."/>
            <person name="Silverstein K.A.T."/>
            <person name="Beckman K.B."/>
            <person name="Gohl D.M."/>
        </authorList>
    </citation>
    <scope>NUCLEOTIDE SEQUENCE</scope>
    <source>
        <strain evidence="2">Duluth1</strain>
        <tissue evidence="2">Whole animal</tissue>
    </source>
</reference>
<proteinExistence type="predicted"/>
<evidence type="ECO:0000313" key="2">
    <source>
        <dbReference type="EMBL" id="KAH3775825.1"/>
    </source>
</evidence>
<sequence length="52" mass="5721">MVVLYHHTDAESAQIILESLLLKKAKGAFGTGVYLTKMGPDSSLKKLQRFKG</sequence>
<feature type="domain" description="Tox-ART-HYD1" evidence="1">
    <location>
        <begin position="4"/>
        <end position="48"/>
    </location>
</feature>